<dbReference type="InterPro" id="IPR047777">
    <property type="entry name" value="LapA-like_RM"/>
</dbReference>
<dbReference type="EMBL" id="JABFUC010000001">
    <property type="protein sequence ID" value="MCG6656164.1"/>
    <property type="molecule type" value="Genomic_DNA"/>
</dbReference>
<feature type="region of interest" description="Disordered" evidence="1">
    <location>
        <begin position="934"/>
        <end position="953"/>
    </location>
</feature>
<comment type="caution">
    <text evidence="2">The sequence shown here is derived from an EMBL/GenBank/DDBJ whole genome shotgun (WGS) entry which is preliminary data.</text>
</comment>
<organism evidence="2 3">
    <name type="scientific">Billgrantia campisalis</name>
    <dbReference type="NCBI Taxonomy" id="74661"/>
    <lineage>
        <taxon>Bacteria</taxon>
        <taxon>Pseudomonadati</taxon>
        <taxon>Pseudomonadota</taxon>
        <taxon>Gammaproteobacteria</taxon>
        <taxon>Oceanospirillales</taxon>
        <taxon>Halomonadaceae</taxon>
        <taxon>Billgrantia</taxon>
    </lineage>
</organism>
<proteinExistence type="predicted"/>
<evidence type="ECO:0000256" key="1">
    <source>
        <dbReference type="SAM" id="MobiDB-lite"/>
    </source>
</evidence>
<keyword evidence="3" id="KW-1185">Reference proteome</keyword>
<sequence>MTIATVIAITGQAWARDADGNLRELRVGDTLQEGEVLVTSDNARVQLDFGDGLDPTMIAGDQQILMTPELDASEPAEAFDFSAQDEDLDALLAAIDEGEGDLLELLDATAAGAGPGGGADGGHSFVMLGRIAEDVDPLAFEFGMGELEGISGPEDEPLLALEEDEPDEPSVVVTAAEGLLFLAGDGLNEVGQQVATAVGTDPLGEGLTYAIDPDSEGADFYAIDQEGNVTLTEAGAEHANAGNDLPPVEVTVTDGADRTASDDAALPETIAGPSVVVEAADELQFLEGEDQNEVGQQVATAVGSDPLGEGLTYAIDPDSEGADFYAIDQEGNVTLTEAGAEHANAGNDLPPVEVMVTDGADRTASDDAALPETIAGPSIEVTASDDLLEGNAEEGDEVGTITDSSDPLGEGLTFAITDGSDPDGFFAIDETSGTVTLTQAGAGHVNEGGELPTIDVTAIDGAGRPAIDTAEIGTVGAPEIIGLGDVDITVDEANLPQGTNPDSAALTQLGSFTIIAASGVASLTFAGEGFSDTIAVDDLVGAEITTSKGVLEITDFTDNGDGTYAMAYSYTLTEVADHPEQGRDELEKDDITVTVTDNAGRDANDTLDVTIVDDIPVDNPDATAELSVLLSEVDGSFVNSDGDPVDAPVSSGEFAADWGADGPADDNAIQIQANGGALQSFAAGESELTINGTYGTLVVTDAGDGNFTYTYTLNPEAFEDLLDSDNPGETVTDVFTYVLTDADGDTVPTDLTFTTGAALFDFDGPIILGLTGDGGDATVYEAFLDGGTQEGPSGASVTDSGSFTIIAPAGVASLAFAGDGFSASFDIDQLNGASDSDPLTLDTAKGSLSITGFTDNGDGNYTVAYSYTLTEVADHPDQGRDELEKDAIGVTVTDNADQTAVDTLDVTIVDDIPVDNDDASDTLSVSVSEIDQSYVDGDGEPAAAPESSGAFDADWGADGPADTNAIQFQANGGALQGFGAGETELTLEGTYGTLVVTDNGDGNFSYTYTLNDDAGEALLDAEAPQDVFTYVLTDGDGDTVPTDLTFTITADLFEFDGPSIDGLLDAGDVTVDEANLANGTNPDEDALTQPGVFTVTAAAGVASLTFSGGGFSNASFDIDQLNGASESDPLILDTAKGSLSITGFTDNGDGSYTVNYSYTLTEVADHPDQGRDELEKDAINVTVEDLAGREASDNINVTILDDVPTVGVEGATSATLGGGEVTGTWESETGADVEGAKVEVQVGTETKLLTGNTDVEFETDEGTLTISSDGTWAFVPGTDLDAASSFSFTVIKTDGDGDVVEASHSIDLTTPDGPTLTGLDGDALEVFEKFLAEGTAAGDGDPAVEGTFTVGAPAGLDKILVAGEEISLSALQGSLGGGEVVITTPEGNTLEITEYDGDANGGTVTFVFTLAEAVEHDPVQGPNTFEKPDITVEVVDTLGQSASDDIQIEVIDDVPTVGVEGATSATLGGGEVTGTWESETGADVEGAKVEVQVGTE</sequence>
<dbReference type="CDD" id="cd11304">
    <property type="entry name" value="Cadherin_repeat"/>
    <property type="match status" value="1"/>
</dbReference>
<accession>A0ABS9P306</accession>
<feature type="non-terminal residue" evidence="2">
    <location>
        <position position="1496"/>
    </location>
</feature>
<dbReference type="Proteomes" id="UP000814385">
    <property type="component" value="Unassembled WGS sequence"/>
</dbReference>
<reference evidence="2 3" key="1">
    <citation type="submission" date="2020-05" db="EMBL/GenBank/DDBJ databases">
        <title>Comparative genomic analysis of denitrifying bacteria from Halomonas genus.</title>
        <authorList>
            <person name="Wang L."/>
            <person name="Shao Z."/>
        </authorList>
    </citation>
    <scope>NUCLEOTIDE SEQUENCE [LARGE SCALE GENOMIC DNA]</scope>
    <source>
        <strain evidence="2 3">A4</strain>
    </source>
</reference>
<evidence type="ECO:0000313" key="3">
    <source>
        <dbReference type="Proteomes" id="UP000814385"/>
    </source>
</evidence>
<protein>
    <submittedName>
        <fullName evidence="2">Retention module-containing protein</fullName>
    </submittedName>
</protein>
<dbReference type="NCBIfam" id="NF033682">
    <property type="entry name" value="retention_LapA"/>
    <property type="match status" value="1"/>
</dbReference>
<name>A0ABS9P306_9GAMM</name>
<gene>
    <name evidence="2" type="ORF">HOP52_00005</name>
</gene>
<evidence type="ECO:0000313" key="2">
    <source>
        <dbReference type="EMBL" id="MCG6656164.1"/>
    </source>
</evidence>
<dbReference type="RefSeq" id="WP_238974665.1">
    <property type="nucleotide sequence ID" value="NZ_JABFUC010000001.1"/>
</dbReference>